<name>A0ABS9D317_9ALTE</name>
<protein>
    <recommendedName>
        <fullName evidence="4">Lipoprotein</fullName>
    </recommendedName>
</protein>
<feature type="transmembrane region" description="Helical" evidence="1">
    <location>
        <begin position="44"/>
        <end position="71"/>
    </location>
</feature>
<comment type="caution">
    <text evidence="2">The sequence shown here is derived from an EMBL/GenBank/DDBJ whole genome shotgun (WGS) entry which is preliminary data.</text>
</comment>
<organism evidence="2 3">
    <name type="scientific">Paraglaciecola algarum</name>
    <dbReference type="NCBI Taxonomy" id="3050085"/>
    <lineage>
        <taxon>Bacteria</taxon>
        <taxon>Pseudomonadati</taxon>
        <taxon>Pseudomonadota</taxon>
        <taxon>Gammaproteobacteria</taxon>
        <taxon>Alteromonadales</taxon>
        <taxon>Alteromonadaceae</taxon>
        <taxon>Paraglaciecola</taxon>
    </lineage>
</organism>
<proteinExistence type="predicted"/>
<keyword evidence="3" id="KW-1185">Reference proteome</keyword>
<gene>
    <name evidence="2" type="ORF">L0668_04330</name>
</gene>
<dbReference type="EMBL" id="JAKGAS010000002">
    <property type="protein sequence ID" value="MCF2947323.1"/>
    <property type="molecule type" value="Genomic_DNA"/>
</dbReference>
<reference evidence="2 3" key="1">
    <citation type="submission" date="2022-01" db="EMBL/GenBank/DDBJ databases">
        <title>Paraglaciecola sp. G1-23.</title>
        <authorList>
            <person name="Jin M.S."/>
            <person name="Han D.M."/>
            <person name="Kim H.M."/>
            <person name="Jeon C.O."/>
        </authorList>
    </citation>
    <scope>NUCLEOTIDE SEQUENCE [LARGE SCALE GENOMIC DNA]</scope>
    <source>
        <strain evidence="2 3">G1-23</strain>
    </source>
</reference>
<sequence length="110" mass="11915">MFKNLILAILIAIVLTSCFGHIATQWFDWSMSLADQDIEPLIAILAVTGVVVMLVIIGFIVAISIFGAVLLGLFAAAVGLFIAGISVFWPAILFALVVYMLVKDRKEPAY</sequence>
<feature type="transmembrane region" description="Helical" evidence="1">
    <location>
        <begin position="78"/>
        <end position="102"/>
    </location>
</feature>
<dbReference type="RefSeq" id="WP_235310853.1">
    <property type="nucleotide sequence ID" value="NZ_JAKGAS010000002.1"/>
</dbReference>
<accession>A0ABS9D317</accession>
<keyword evidence="1" id="KW-0812">Transmembrane</keyword>
<evidence type="ECO:0000313" key="3">
    <source>
        <dbReference type="Proteomes" id="UP001521137"/>
    </source>
</evidence>
<dbReference type="Proteomes" id="UP001521137">
    <property type="component" value="Unassembled WGS sequence"/>
</dbReference>
<keyword evidence="1" id="KW-1133">Transmembrane helix</keyword>
<dbReference type="PROSITE" id="PS51257">
    <property type="entry name" value="PROKAR_LIPOPROTEIN"/>
    <property type="match status" value="1"/>
</dbReference>
<keyword evidence="1" id="KW-0472">Membrane</keyword>
<evidence type="ECO:0000313" key="2">
    <source>
        <dbReference type="EMBL" id="MCF2947323.1"/>
    </source>
</evidence>
<evidence type="ECO:0008006" key="4">
    <source>
        <dbReference type="Google" id="ProtNLM"/>
    </source>
</evidence>
<evidence type="ECO:0000256" key="1">
    <source>
        <dbReference type="SAM" id="Phobius"/>
    </source>
</evidence>